<dbReference type="Proteomes" id="UP000006394">
    <property type="component" value="Chromosome"/>
</dbReference>
<dbReference type="EMBL" id="AM398681">
    <property type="protein sequence ID" value="CAL42252.1"/>
    <property type="molecule type" value="Genomic_DNA"/>
</dbReference>
<accession>A6GVX9</accession>
<evidence type="ECO:0000313" key="1">
    <source>
        <dbReference type="EMBL" id="CAL42252.1"/>
    </source>
</evidence>
<dbReference type="AlphaFoldDB" id="A6GVX9"/>
<sequence length="61" mass="7210">MSLTTKFTKKSTKNTKPVNLLKNLVFFVVKKNNEFNHKVHEEKRKEHKACEPREKPCVLRG</sequence>
<name>A6GVX9_FLAPJ</name>
<organism evidence="1 2">
    <name type="scientific">Flavobacterium psychrophilum (strain ATCC 49511 / DSM 21280 / CIP 103535 / JIP02/86)</name>
    <dbReference type="NCBI Taxonomy" id="402612"/>
    <lineage>
        <taxon>Bacteria</taxon>
        <taxon>Pseudomonadati</taxon>
        <taxon>Bacteroidota</taxon>
        <taxon>Flavobacteriia</taxon>
        <taxon>Flavobacteriales</taxon>
        <taxon>Flavobacteriaceae</taxon>
        <taxon>Flavobacterium</taxon>
    </lineage>
</organism>
<dbReference type="HOGENOM" id="CLU_2915781_0_0_10"/>
<dbReference type="KEGG" id="fps:FP0134"/>
<dbReference type="EnsemblBacteria" id="CAL42252">
    <property type="protein sequence ID" value="CAL42252"/>
    <property type="gene ID" value="FP0134"/>
</dbReference>
<reference evidence="1 2" key="1">
    <citation type="journal article" date="2007" name="Nat. Biotechnol.">
        <title>Complete genome sequence of the fish pathogen Flavobacterium psychrophilum.</title>
        <authorList>
            <person name="Duchaud E."/>
            <person name="Boussaha M."/>
            <person name="Loux V."/>
            <person name="Bernardet J.F."/>
            <person name="Michel C."/>
            <person name="Kerouault B."/>
            <person name="Mondot S."/>
            <person name="Nicolas P."/>
            <person name="Bossy R."/>
            <person name="Caron C."/>
            <person name="Bessieres P."/>
            <person name="Gibrat J.F."/>
            <person name="Claverol S."/>
            <person name="Dumetz F."/>
            <person name="Le Henaff M."/>
            <person name="Benmansour A."/>
        </authorList>
    </citation>
    <scope>NUCLEOTIDE SEQUENCE [LARGE SCALE GENOMIC DNA]</scope>
    <source>
        <strain evidence="2">ATCC 49511 / DSM 21280 / CIP 103535 / JIP02/86</strain>
    </source>
</reference>
<dbReference type="STRING" id="402612.FP0134"/>
<evidence type="ECO:0000313" key="2">
    <source>
        <dbReference type="Proteomes" id="UP000006394"/>
    </source>
</evidence>
<dbReference type="PATRIC" id="fig|402612.5.peg.142"/>
<proteinExistence type="predicted"/>
<gene>
    <name evidence="1" type="ordered locus">FP0134</name>
</gene>
<keyword evidence="2" id="KW-1185">Reference proteome</keyword>
<protein>
    <submittedName>
        <fullName evidence="1">Uncharacterized protein</fullName>
    </submittedName>
</protein>